<evidence type="ECO:0000313" key="2">
    <source>
        <dbReference type="Proteomes" id="UP000503840"/>
    </source>
</evidence>
<organism evidence="1 2">
    <name type="scientific">Desulfovibrio subterraneus</name>
    <dbReference type="NCBI Taxonomy" id="2718620"/>
    <lineage>
        <taxon>Bacteria</taxon>
        <taxon>Pseudomonadati</taxon>
        <taxon>Thermodesulfobacteriota</taxon>
        <taxon>Desulfovibrionia</taxon>
        <taxon>Desulfovibrionales</taxon>
        <taxon>Desulfovibrionaceae</taxon>
        <taxon>Desulfovibrio</taxon>
    </lineage>
</organism>
<sequence>MSVYVDPAVIKEIASGFEGITQGFKSAGEEIQQRAREYKAFTAALPPDMKTWGMQALRPCKI</sequence>
<reference evidence="1 2" key="1">
    <citation type="submission" date="2020-05" db="EMBL/GenBank/DDBJ databases">
        <title>Draft genome sequence of Desulfovibrio sp. strain HN2T.</title>
        <authorList>
            <person name="Ueno A."/>
            <person name="Tamazawa S."/>
            <person name="Tamamura S."/>
            <person name="Murakami T."/>
            <person name="Kiyama T."/>
            <person name="Inomata H."/>
            <person name="Amano Y."/>
            <person name="Miyakawa K."/>
            <person name="Tamaki H."/>
            <person name="Naganuma T."/>
            <person name="Kaneko K."/>
        </authorList>
    </citation>
    <scope>NUCLEOTIDE SEQUENCE [LARGE SCALE GENOMIC DNA]</scope>
    <source>
        <strain evidence="1 2">HN2</strain>
    </source>
</reference>
<dbReference type="Proteomes" id="UP000503840">
    <property type="component" value="Unassembled WGS sequence"/>
</dbReference>
<protein>
    <submittedName>
        <fullName evidence="1">Uncharacterized protein</fullName>
    </submittedName>
</protein>
<proteinExistence type="predicted"/>
<dbReference type="EMBL" id="BLVO01000016">
    <property type="protein sequence ID" value="GFM35117.1"/>
    <property type="molecule type" value="Genomic_DNA"/>
</dbReference>
<dbReference type="AlphaFoldDB" id="A0A7J0BMZ5"/>
<gene>
    <name evidence="1" type="ORF">DSM101010T_34820</name>
</gene>
<evidence type="ECO:0000313" key="1">
    <source>
        <dbReference type="EMBL" id="GFM35117.1"/>
    </source>
</evidence>
<accession>A0A7J0BMZ5</accession>
<comment type="caution">
    <text evidence="1">The sequence shown here is derived from an EMBL/GenBank/DDBJ whole genome shotgun (WGS) entry which is preliminary data.</text>
</comment>
<name>A0A7J0BMZ5_9BACT</name>
<keyword evidence="2" id="KW-1185">Reference proteome</keyword>